<evidence type="ECO:0000256" key="5">
    <source>
        <dbReference type="ARBA" id="ARBA00023027"/>
    </source>
</evidence>
<accession>A0A3L7DB47</accession>
<evidence type="ECO:0000256" key="3">
    <source>
        <dbReference type="ARBA" id="ARBA00022723"/>
    </source>
</evidence>
<dbReference type="SUPFAM" id="SSF53659">
    <property type="entry name" value="Isocitrate/Isopropylmalate dehydrogenase-like"/>
    <property type="match status" value="1"/>
</dbReference>
<feature type="domain" description="Isopropylmalate dehydrogenase-like" evidence="7">
    <location>
        <begin position="37"/>
        <end position="72"/>
    </location>
</feature>
<dbReference type="GO" id="GO:0046872">
    <property type="term" value="F:metal ion binding"/>
    <property type="evidence" value="ECO:0007669"/>
    <property type="project" value="UniProtKB-KW"/>
</dbReference>
<dbReference type="AlphaFoldDB" id="A0A3L7DB47"/>
<dbReference type="PANTHER" id="PTHR43275">
    <property type="entry name" value="D-MALATE DEHYDROGENASE [DECARBOXYLATING]"/>
    <property type="match status" value="1"/>
</dbReference>
<comment type="cofactor">
    <cofactor evidence="1">
        <name>Mn(2+)</name>
        <dbReference type="ChEBI" id="CHEBI:29035"/>
    </cofactor>
</comment>
<proteinExistence type="predicted"/>
<name>A0A3L7DB47_GEOSE</name>
<keyword evidence="3" id="KW-0479">Metal-binding</keyword>
<dbReference type="Gene3D" id="3.40.718.10">
    <property type="entry name" value="Isopropylmalate Dehydrogenase"/>
    <property type="match status" value="1"/>
</dbReference>
<dbReference type="Pfam" id="PF00180">
    <property type="entry name" value="Iso_dh"/>
    <property type="match status" value="1"/>
</dbReference>
<comment type="cofactor">
    <cofactor evidence="2">
        <name>Mg(2+)</name>
        <dbReference type="ChEBI" id="CHEBI:18420"/>
    </cofactor>
</comment>
<dbReference type="InterPro" id="IPR050501">
    <property type="entry name" value="ICDH/IPMDH"/>
</dbReference>
<evidence type="ECO:0000256" key="1">
    <source>
        <dbReference type="ARBA" id="ARBA00001936"/>
    </source>
</evidence>
<keyword evidence="5" id="KW-0520">NAD</keyword>
<evidence type="ECO:0000313" key="9">
    <source>
        <dbReference type="Proteomes" id="UP000266922"/>
    </source>
</evidence>
<evidence type="ECO:0000256" key="2">
    <source>
        <dbReference type="ARBA" id="ARBA00001946"/>
    </source>
</evidence>
<evidence type="ECO:0000256" key="6">
    <source>
        <dbReference type="ARBA" id="ARBA00023211"/>
    </source>
</evidence>
<comment type="caution">
    <text evidence="8">The sequence shown here is derived from an EMBL/GenBank/DDBJ whole genome shotgun (WGS) entry which is preliminary data.</text>
</comment>
<keyword evidence="6" id="KW-0464">Manganese</keyword>
<sequence>MAALSVQGRKEGILPRMKKWDIAVIPSDGIGKKAVLVANMNVNSKYPSMFEPVHGLAPDIYGKGIANPIGQI</sequence>
<dbReference type="EMBL" id="RCTJ01000082">
    <property type="protein sequence ID" value="RLQ12991.1"/>
    <property type="molecule type" value="Genomic_DNA"/>
</dbReference>
<reference evidence="8 9" key="1">
    <citation type="submission" date="2018-10" db="EMBL/GenBank/DDBJ databases">
        <title>Geobacillus stearothermophilus in processing lines of powdered infant formula.</title>
        <authorList>
            <person name="Rhee M.S."/>
            <person name="Choi I.-G."/>
            <person name="Cho T.J."/>
            <person name="Park B."/>
        </authorList>
    </citation>
    <scope>NUCLEOTIDE SEQUENCE [LARGE SCALE GENOMIC DNA]</scope>
    <source>
        <strain evidence="8 9">FHS-PPGT130</strain>
    </source>
</reference>
<dbReference type="Proteomes" id="UP000266922">
    <property type="component" value="Unassembled WGS sequence"/>
</dbReference>
<evidence type="ECO:0000259" key="7">
    <source>
        <dbReference type="Pfam" id="PF00180"/>
    </source>
</evidence>
<dbReference type="GO" id="GO:0016491">
    <property type="term" value="F:oxidoreductase activity"/>
    <property type="evidence" value="ECO:0007669"/>
    <property type="project" value="UniProtKB-KW"/>
</dbReference>
<evidence type="ECO:0000256" key="4">
    <source>
        <dbReference type="ARBA" id="ARBA00023002"/>
    </source>
</evidence>
<organism evidence="8 9">
    <name type="scientific">Geobacillus stearothermophilus</name>
    <name type="common">Bacillus stearothermophilus</name>
    <dbReference type="NCBI Taxonomy" id="1422"/>
    <lineage>
        <taxon>Bacteria</taxon>
        <taxon>Bacillati</taxon>
        <taxon>Bacillota</taxon>
        <taxon>Bacilli</taxon>
        <taxon>Bacillales</taxon>
        <taxon>Anoxybacillaceae</taxon>
        <taxon>Geobacillus</taxon>
    </lineage>
</organism>
<dbReference type="PANTHER" id="PTHR43275:SF1">
    <property type="entry name" value="D-MALATE DEHYDROGENASE [DECARBOXYLATING]"/>
    <property type="match status" value="1"/>
</dbReference>
<protein>
    <submittedName>
        <fullName evidence="8">Tartrate dehydrogenase</fullName>
    </submittedName>
</protein>
<dbReference type="InterPro" id="IPR024084">
    <property type="entry name" value="IsoPropMal-DH-like_dom"/>
</dbReference>
<gene>
    <name evidence="8" type="ORF">D9548_14255</name>
</gene>
<keyword evidence="4" id="KW-0560">Oxidoreductase</keyword>
<evidence type="ECO:0000313" key="8">
    <source>
        <dbReference type="EMBL" id="RLQ12991.1"/>
    </source>
</evidence>